<dbReference type="SUPFAM" id="SSF52467">
    <property type="entry name" value="DHS-like NAD/FAD-binding domain"/>
    <property type="match status" value="1"/>
</dbReference>
<feature type="transmembrane region" description="Helical" evidence="1">
    <location>
        <begin position="196"/>
        <end position="214"/>
    </location>
</feature>
<accession>A0A7W7JYB9</accession>
<dbReference type="AlphaFoldDB" id="A0A7W7JYB9"/>
<comment type="caution">
    <text evidence="2">The sequence shown here is derived from an EMBL/GenBank/DDBJ whole genome shotgun (WGS) entry which is preliminary data.</text>
</comment>
<dbReference type="RefSeq" id="WP_184160857.1">
    <property type="nucleotide sequence ID" value="NZ_JACHLN010000001.1"/>
</dbReference>
<evidence type="ECO:0000313" key="3">
    <source>
        <dbReference type="Proteomes" id="UP000575241"/>
    </source>
</evidence>
<keyword evidence="1" id="KW-0812">Transmembrane</keyword>
<dbReference type="Gene3D" id="3.40.50.1220">
    <property type="entry name" value="TPP-binding domain"/>
    <property type="match status" value="1"/>
</dbReference>
<proteinExistence type="predicted"/>
<keyword evidence="3" id="KW-1185">Reference proteome</keyword>
<keyword evidence="1" id="KW-0472">Membrane</keyword>
<sequence length="288" mass="32196">MAFDSKRIPDNLVTAYRENRCALLVGAGASVGAGLPTWSGFLRKMIEEAERRRVISGDKVAEYNRLVDDSSKFLMIAGGLKEDLAGYFDDFVEGTFVKPEPEPTGLHEAIVAAKNLKFVITTNYDLLIELAYRKSGQYSVPVCTFRDTGEIQRRLSKREFFILKAHGDAAKAGNGIILTDVDYRELLYRQRAYQSLLSAMFSMFTIVFVGASLADPEIKLLLGYLADEFAPTTGPNHFALMAQEDITSVEETRWFKDTKVQLIPISKADGYRELTEFIQVLHQVAATP</sequence>
<organism evidence="2 3">
    <name type="scientific">Sphingomonas kyeonggiensis</name>
    <dbReference type="NCBI Taxonomy" id="1268553"/>
    <lineage>
        <taxon>Bacteria</taxon>
        <taxon>Pseudomonadati</taxon>
        <taxon>Pseudomonadota</taxon>
        <taxon>Alphaproteobacteria</taxon>
        <taxon>Sphingomonadales</taxon>
        <taxon>Sphingomonadaceae</taxon>
        <taxon>Sphingomonas</taxon>
    </lineage>
</organism>
<protein>
    <recommendedName>
        <fullName evidence="4">SIR2-like domain-containing protein</fullName>
    </recommendedName>
</protein>
<gene>
    <name evidence="2" type="ORF">HNP52_000061</name>
</gene>
<feature type="transmembrane region" description="Helical" evidence="1">
    <location>
        <begin position="22"/>
        <end position="42"/>
    </location>
</feature>
<dbReference type="EMBL" id="JACHLN010000001">
    <property type="protein sequence ID" value="MBB4837010.1"/>
    <property type="molecule type" value="Genomic_DNA"/>
</dbReference>
<evidence type="ECO:0000256" key="1">
    <source>
        <dbReference type="SAM" id="Phobius"/>
    </source>
</evidence>
<name>A0A7W7JYB9_9SPHN</name>
<dbReference type="Pfam" id="PF13289">
    <property type="entry name" value="SIR2_2"/>
    <property type="match status" value="1"/>
</dbReference>
<reference evidence="2 3" key="1">
    <citation type="submission" date="2020-08" db="EMBL/GenBank/DDBJ databases">
        <title>Functional genomics of gut bacteria from endangered species of beetles.</title>
        <authorList>
            <person name="Carlos-Shanley C."/>
        </authorList>
    </citation>
    <scope>NUCLEOTIDE SEQUENCE [LARGE SCALE GENOMIC DNA]</scope>
    <source>
        <strain evidence="2 3">S00224</strain>
    </source>
</reference>
<evidence type="ECO:0000313" key="2">
    <source>
        <dbReference type="EMBL" id="MBB4837010.1"/>
    </source>
</evidence>
<dbReference type="InterPro" id="IPR029035">
    <property type="entry name" value="DHS-like_NAD/FAD-binding_dom"/>
</dbReference>
<dbReference type="Proteomes" id="UP000575241">
    <property type="component" value="Unassembled WGS sequence"/>
</dbReference>
<evidence type="ECO:0008006" key="4">
    <source>
        <dbReference type="Google" id="ProtNLM"/>
    </source>
</evidence>
<keyword evidence="1" id="KW-1133">Transmembrane helix</keyword>